<sequence>MKIITIEPTPSPNSMKVVVDEELPFGKSFNYTKENASEAPEQIQAILAIDGVKGVYRVADFLAIERNAKYNWETILSSVRVALGEEASEVAQGEQAVDHYGEVFVHVQMFRGIPLQIKVFDSSSEHRISTGDRFVKAFENVQISKFDDNYILERKWVDFGVRYGDKEEIAQNVYSEIEATYPESRLAEIIEAANTKNTVTVEREKVTLEQFEAAEDWQKRYQLLDQMPDPEVEDLPLLEKALEDEQMSIRRLATVYLGMIEDVAVVPALSRALKDKSAAVRRTAGDCMSDLGLVEFEPAMIEALKDKNKLVRWRAAMYLYESGTENSLSALHEAENDPEFEVKLQVKMAIARIEQGEEAKGSVWKQMTETSTQNSKQ</sequence>
<dbReference type="EMBL" id="RBZN01000025">
    <property type="protein sequence ID" value="RKQ15991.1"/>
    <property type="molecule type" value="Genomic_DNA"/>
</dbReference>
<dbReference type="PANTHER" id="PTHR12697">
    <property type="entry name" value="PBS LYASE HEAT-LIKE PROTEIN"/>
    <property type="match status" value="1"/>
</dbReference>
<evidence type="ECO:0000313" key="3">
    <source>
        <dbReference type="Proteomes" id="UP000272238"/>
    </source>
</evidence>
<dbReference type="InterPro" id="IPR004155">
    <property type="entry name" value="PBS_lyase_HEAT"/>
</dbReference>
<dbReference type="Proteomes" id="UP000272238">
    <property type="component" value="Unassembled WGS sequence"/>
</dbReference>
<dbReference type="SMART" id="SM00567">
    <property type="entry name" value="EZ_HEAT"/>
    <property type="match status" value="3"/>
</dbReference>
<organism evidence="2 3">
    <name type="scientific">Ureibacillus endophyticus</name>
    <dbReference type="NCBI Taxonomy" id="1978490"/>
    <lineage>
        <taxon>Bacteria</taxon>
        <taxon>Bacillati</taxon>
        <taxon>Bacillota</taxon>
        <taxon>Bacilli</taxon>
        <taxon>Bacillales</taxon>
        <taxon>Caryophanaceae</taxon>
        <taxon>Ureibacillus</taxon>
    </lineage>
</organism>
<dbReference type="Gene3D" id="3.30.1370.70">
    <property type="entry name" value="Scaffold protein Nfu/NifU, N-terminal domain"/>
    <property type="match status" value="1"/>
</dbReference>
<gene>
    <name evidence="2" type="ORF">D8M03_10790</name>
</gene>
<dbReference type="OrthoDB" id="420201at2"/>
<proteinExistence type="predicted"/>
<name>A0A494Z124_9BACL</name>
<dbReference type="PANTHER" id="PTHR12697:SF37">
    <property type="entry name" value="CONSERVED VIRULENCE FACTOR C"/>
    <property type="match status" value="1"/>
</dbReference>
<dbReference type="AlphaFoldDB" id="A0A494Z124"/>
<dbReference type="SMART" id="SM00932">
    <property type="entry name" value="Nfu_N"/>
    <property type="match status" value="1"/>
</dbReference>
<protein>
    <submittedName>
        <fullName evidence="2">Virulence factor</fullName>
    </submittedName>
</protein>
<dbReference type="Pfam" id="PF13769">
    <property type="entry name" value="Virulence_fact"/>
    <property type="match status" value="1"/>
</dbReference>
<dbReference type="InterPro" id="IPR016024">
    <property type="entry name" value="ARM-type_fold"/>
</dbReference>
<comment type="caution">
    <text evidence="2">The sequence shown here is derived from an EMBL/GenBank/DDBJ whole genome shotgun (WGS) entry which is preliminary data.</text>
</comment>
<dbReference type="InterPro" id="IPR036498">
    <property type="entry name" value="Nfu/NifU_N_sf"/>
</dbReference>
<keyword evidence="3" id="KW-1185">Reference proteome</keyword>
<dbReference type="SUPFAM" id="SSF48371">
    <property type="entry name" value="ARM repeat"/>
    <property type="match status" value="1"/>
</dbReference>
<dbReference type="SUPFAM" id="SSF110836">
    <property type="entry name" value="Hypothetical protein SAV1430"/>
    <property type="match status" value="1"/>
</dbReference>
<accession>A0A494Z124</accession>
<dbReference type="InterPro" id="IPR011989">
    <property type="entry name" value="ARM-like"/>
</dbReference>
<dbReference type="InterPro" id="IPR014824">
    <property type="entry name" value="Nfu/NifU_N"/>
</dbReference>
<reference evidence="2 3" key="1">
    <citation type="journal article" date="2016" name="Antonie Van Leeuwenhoek">
        <title>Lysinibacillus endophyticus sp. nov., an indole-3-acetic acid producing endophytic bacterium isolated from corn root (Zea mays cv. Xinken-5).</title>
        <authorList>
            <person name="Yu J."/>
            <person name="Guan X."/>
            <person name="Liu C."/>
            <person name="Xiang W."/>
            <person name="Yu Z."/>
            <person name="Liu X."/>
            <person name="Wang G."/>
        </authorList>
    </citation>
    <scope>NUCLEOTIDE SEQUENCE [LARGE SCALE GENOMIC DNA]</scope>
    <source>
        <strain evidence="2 3">DSM 100506</strain>
    </source>
</reference>
<evidence type="ECO:0000313" key="2">
    <source>
        <dbReference type="EMBL" id="RKQ15991.1"/>
    </source>
</evidence>
<dbReference type="RefSeq" id="WP_121214788.1">
    <property type="nucleotide sequence ID" value="NZ_RBZN01000025.1"/>
</dbReference>
<dbReference type="InterPro" id="IPR025989">
    <property type="entry name" value="Virulence_F_dom"/>
</dbReference>
<feature type="domain" description="Scaffold protein Nfu/NifU N-terminal" evidence="1">
    <location>
        <begin position="4"/>
        <end position="90"/>
    </location>
</feature>
<dbReference type="Pfam" id="PF08712">
    <property type="entry name" value="Nfu_N"/>
    <property type="match status" value="1"/>
</dbReference>
<dbReference type="Pfam" id="PF13646">
    <property type="entry name" value="HEAT_2"/>
    <property type="match status" value="1"/>
</dbReference>
<dbReference type="GO" id="GO:0016491">
    <property type="term" value="F:oxidoreductase activity"/>
    <property type="evidence" value="ECO:0007669"/>
    <property type="project" value="TreeGrafter"/>
</dbReference>
<evidence type="ECO:0000259" key="1">
    <source>
        <dbReference type="SMART" id="SM00932"/>
    </source>
</evidence>
<dbReference type="Gene3D" id="1.25.10.10">
    <property type="entry name" value="Leucine-rich Repeat Variant"/>
    <property type="match status" value="1"/>
</dbReference>